<protein>
    <submittedName>
        <fullName evidence="1">Uncharacterized protein</fullName>
    </submittedName>
</protein>
<dbReference type="AlphaFoldDB" id="A0A392RFB9"/>
<name>A0A392RFB9_9FABA</name>
<sequence>VIWAWPGQVFEAWASNLGMVAERGVWSLSELVASARQDSPVT</sequence>
<feature type="non-terminal residue" evidence="1">
    <location>
        <position position="1"/>
    </location>
</feature>
<evidence type="ECO:0000313" key="2">
    <source>
        <dbReference type="Proteomes" id="UP000265520"/>
    </source>
</evidence>
<dbReference type="EMBL" id="LXQA010222181">
    <property type="protein sequence ID" value="MCI35313.1"/>
    <property type="molecule type" value="Genomic_DNA"/>
</dbReference>
<evidence type="ECO:0000313" key="1">
    <source>
        <dbReference type="EMBL" id="MCI35313.1"/>
    </source>
</evidence>
<reference evidence="1 2" key="1">
    <citation type="journal article" date="2018" name="Front. Plant Sci.">
        <title>Red Clover (Trifolium pratense) and Zigzag Clover (T. medium) - A Picture of Genomic Similarities and Differences.</title>
        <authorList>
            <person name="Dluhosova J."/>
            <person name="Istvanek J."/>
            <person name="Nedelnik J."/>
            <person name="Repkova J."/>
        </authorList>
    </citation>
    <scope>NUCLEOTIDE SEQUENCE [LARGE SCALE GENOMIC DNA]</scope>
    <source>
        <strain evidence="2">cv. 10/8</strain>
        <tissue evidence="1">Leaf</tissue>
    </source>
</reference>
<dbReference type="Proteomes" id="UP000265520">
    <property type="component" value="Unassembled WGS sequence"/>
</dbReference>
<comment type="caution">
    <text evidence="1">The sequence shown here is derived from an EMBL/GenBank/DDBJ whole genome shotgun (WGS) entry which is preliminary data.</text>
</comment>
<proteinExistence type="predicted"/>
<keyword evidence="2" id="KW-1185">Reference proteome</keyword>
<organism evidence="1 2">
    <name type="scientific">Trifolium medium</name>
    <dbReference type="NCBI Taxonomy" id="97028"/>
    <lineage>
        <taxon>Eukaryota</taxon>
        <taxon>Viridiplantae</taxon>
        <taxon>Streptophyta</taxon>
        <taxon>Embryophyta</taxon>
        <taxon>Tracheophyta</taxon>
        <taxon>Spermatophyta</taxon>
        <taxon>Magnoliopsida</taxon>
        <taxon>eudicotyledons</taxon>
        <taxon>Gunneridae</taxon>
        <taxon>Pentapetalae</taxon>
        <taxon>rosids</taxon>
        <taxon>fabids</taxon>
        <taxon>Fabales</taxon>
        <taxon>Fabaceae</taxon>
        <taxon>Papilionoideae</taxon>
        <taxon>50 kb inversion clade</taxon>
        <taxon>NPAAA clade</taxon>
        <taxon>Hologalegina</taxon>
        <taxon>IRL clade</taxon>
        <taxon>Trifolieae</taxon>
        <taxon>Trifolium</taxon>
    </lineage>
</organism>
<accession>A0A392RFB9</accession>